<gene>
    <name evidence="1" type="ORF">SAMN05216192_1015</name>
</gene>
<dbReference type="RefSeq" id="WP_090710996.1">
    <property type="nucleotide sequence ID" value="NZ_CBCSKY010000010.1"/>
</dbReference>
<sequence>MIHLDEFISIVKNNCIRNIYTTGVVLPPDSENDVAEFVPNRSLLFFELGNQLLKFEAIEQYSKILITTVPAFKVKVEVEDAIPVKSVVTDLLLDNSLIDNNISQIEFFILIDSDSEMVCDTLRLSLTSSTNKQELFLDPQFFGINIGGNGVERLWRIAQLEGYHANSTVINFTD</sequence>
<dbReference type="STRING" id="1174501.SAMN05216192_1015"/>
<dbReference type="Proteomes" id="UP000199050">
    <property type="component" value="Unassembled WGS sequence"/>
</dbReference>
<evidence type="ECO:0000313" key="2">
    <source>
        <dbReference type="Proteomes" id="UP000199050"/>
    </source>
</evidence>
<dbReference type="EMBL" id="FNDX01000001">
    <property type="protein sequence ID" value="SDH72521.1"/>
    <property type="molecule type" value="Genomic_DNA"/>
</dbReference>
<accession>A0A1G8ERJ5</accession>
<reference evidence="2" key="1">
    <citation type="submission" date="2016-10" db="EMBL/GenBank/DDBJ databases">
        <authorList>
            <person name="Varghese N."/>
            <person name="Submissions S."/>
        </authorList>
    </citation>
    <scope>NUCLEOTIDE SEQUENCE [LARGE SCALE GENOMIC DNA]</scope>
    <source>
        <strain evidence="2">CGMCC 1.11012</strain>
    </source>
</reference>
<dbReference type="OrthoDB" id="2640484at2"/>
<evidence type="ECO:0000313" key="1">
    <source>
        <dbReference type="EMBL" id="SDH72521.1"/>
    </source>
</evidence>
<organism evidence="1 2">
    <name type="scientific">Paenibacillus typhae</name>
    <dbReference type="NCBI Taxonomy" id="1174501"/>
    <lineage>
        <taxon>Bacteria</taxon>
        <taxon>Bacillati</taxon>
        <taxon>Bacillota</taxon>
        <taxon>Bacilli</taxon>
        <taxon>Bacillales</taxon>
        <taxon>Paenibacillaceae</taxon>
        <taxon>Paenibacillus</taxon>
    </lineage>
</organism>
<keyword evidence="2" id="KW-1185">Reference proteome</keyword>
<name>A0A1G8ERJ5_9BACL</name>
<proteinExistence type="predicted"/>
<dbReference type="AlphaFoldDB" id="A0A1G8ERJ5"/>
<protein>
    <submittedName>
        <fullName evidence="1">Uncharacterized protein</fullName>
    </submittedName>
</protein>